<comment type="function">
    <text evidence="8">Part of the tripartite ATP-independent periplasmic (TRAP) transport system.</text>
</comment>
<comment type="caution">
    <text evidence="13">The sequence shown here is derived from an EMBL/GenBank/DDBJ whole genome shotgun (WGS) entry which is preliminary data.</text>
</comment>
<gene>
    <name evidence="13" type="ORF">AACH11_12255</name>
</gene>
<feature type="domain" description="TRAP C4-dicarboxylate transport system permease DctM subunit" evidence="12">
    <location>
        <begin position="228"/>
        <end position="634"/>
    </location>
</feature>
<keyword evidence="3" id="KW-1003">Cell membrane</keyword>
<evidence type="ECO:0000256" key="5">
    <source>
        <dbReference type="ARBA" id="ARBA00022692"/>
    </source>
</evidence>
<dbReference type="Proteomes" id="UP001368500">
    <property type="component" value="Unassembled WGS sequence"/>
</dbReference>
<feature type="transmembrane region" description="Helical" evidence="10">
    <location>
        <begin position="299"/>
        <end position="322"/>
    </location>
</feature>
<reference evidence="13 14" key="1">
    <citation type="submission" date="2024-04" db="EMBL/GenBank/DDBJ databases">
        <title>Novel species of the genus Ideonella isolated from streams.</title>
        <authorList>
            <person name="Lu H."/>
        </authorList>
    </citation>
    <scope>NUCLEOTIDE SEQUENCE [LARGE SCALE GENOMIC DNA]</scope>
    <source>
        <strain evidence="13 14">BYS139W</strain>
    </source>
</reference>
<feature type="transmembrane region" description="Helical" evidence="10">
    <location>
        <begin position="614"/>
        <end position="634"/>
    </location>
</feature>
<evidence type="ECO:0000256" key="9">
    <source>
        <dbReference type="SAM" id="MobiDB-lite"/>
    </source>
</evidence>
<evidence type="ECO:0000313" key="13">
    <source>
        <dbReference type="EMBL" id="MEK8026735.1"/>
    </source>
</evidence>
<evidence type="ECO:0000256" key="7">
    <source>
        <dbReference type="ARBA" id="ARBA00023136"/>
    </source>
</evidence>
<evidence type="ECO:0000256" key="1">
    <source>
        <dbReference type="ARBA" id="ARBA00004429"/>
    </source>
</evidence>
<name>A0ABU9BDF3_9BURK</name>
<dbReference type="EMBL" id="JBBUTF010000009">
    <property type="protein sequence ID" value="MEK8026735.1"/>
    <property type="molecule type" value="Genomic_DNA"/>
</dbReference>
<evidence type="ECO:0000256" key="8">
    <source>
        <dbReference type="RuleBase" id="RU369079"/>
    </source>
</evidence>
<keyword evidence="6 10" id="KW-1133">Transmembrane helix</keyword>
<evidence type="ECO:0000256" key="3">
    <source>
        <dbReference type="ARBA" id="ARBA00022475"/>
    </source>
</evidence>
<feature type="transmembrane region" description="Helical" evidence="10">
    <location>
        <begin position="354"/>
        <end position="377"/>
    </location>
</feature>
<feature type="transmembrane region" description="Helical" evidence="10">
    <location>
        <begin position="82"/>
        <end position="101"/>
    </location>
</feature>
<evidence type="ECO:0000256" key="6">
    <source>
        <dbReference type="ARBA" id="ARBA00022989"/>
    </source>
</evidence>
<evidence type="ECO:0000259" key="12">
    <source>
        <dbReference type="Pfam" id="PF06808"/>
    </source>
</evidence>
<feature type="domain" description="Tripartite ATP-independent periplasmic transporters DctQ component" evidence="11">
    <location>
        <begin position="58"/>
        <end position="185"/>
    </location>
</feature>
<feature type="transmembrane region" description="Helical" evidence="10">
    <location>
        <begin position="162"/>
        <end position="183"/>
    </location>
</feature>
<evidence type="ECO:0000256" key="2">
    <source>
        <dbReference type="ARBA" id="ARBA00022448"/>
    </source>
</evidence>
<keyword evidence="5 10" id="KW-0812">Transmembrane</keyword>
<feature type="transmembrane region" description="Helical" evidence="10">
    <location>
        <begin position="220"/>
        <end position="252"/>
    </location>
</feature>
<evidence type="ECO:0000313" key="14">
    <source>
        <dbReference type="Proteomes" id="UP001368500"/>
    </source>
</evidence>
<feature type="transmembrane region" description="Helical" evidence="10">
    <location>
        <begin position="122"/>
        <end position="142"/>
    </location>
</feature>
<dbReference type="RefSeq" id="WP_341374516.1">
    <property type="nucleotide sequence ID" value="NZ_JBBUTF010000009.1"/>
</dbReference>
<feature type="transmembrane region" description="Helical" evidence="10">
    <location>
        <begin position="486"/>
        <end position="510"/>
    </location>
</feature>
<feature type="transmembrane region" description="Helical" evidence="10">
    <location>
        <begin position="578"/>
        <end position="599"/>
    </location>
</feature>
<dbReference type="Pfam" id="PF06808">
    <property type="entry name" value="DctM"/>
    <property type="match status" value="1"/>
</dbReference>
<keyword evidence="7 10" id="KW-0472">Membrane</keyword>
<protein>
    <submittedName>
        <fullName evidence="13">TRAP transporter large permease subunit</fullName>
    </submittedName>
</protein>
<feature type="transmembrane region" description="Helical" evidence="10">
    <location>
        <begin position="47"/>
        <end position="70"/>
    </location>
</feature>
<feature type="transmembrane region" description="Helical" evidence="10">
    <location>
        <begin position="450"/>
        <end position="474"/>
    </location>
</feature>
<feature type="transmembrane region" description="Helical" evidence="10">
    <location>
        <begin position="426"/>
        <end position="444"/>
    </location>
</feature>
<organism evidence="13 14">
    <name type="scientific">Pseudaquabacterium rugosum</name>
    <dbReference type="NCBI Taxonomy" id="2984194"/>
    <lineage>
        <taxon>Bacteria</taxon>
        <taxon>Pseudomonadati</taxon>
        <taxon>Pseudomonadota</taxon>
        <taxon>Betaproteobacteria</taxon>
        <taxon>Burkholderiales</taxon>
        <taxon>Sphaerotilaceae</taxon>
        <taxon>Pseudaquabacterium</taxon>
    </lineage>
</organism>
<evidence type="ECO:0000259" key="11">
    <source>
        <dbReference type="Pfam" id="PF04290"/>
    </source>
</evidence>
<feature type="transmembrane region" description="Helical" evidence="10">
    <location>
        <begin position="530"/>
        <end position="557"/>
    </location>
</feature>
<evidence type="ECO:0000256" key="4">
    <source>
        <dbReference type="ARBA" id="ARBA00022519"/>
    </source>
</evidence>
<dbReference type="Pfam" id="PF04290">
    <property type="entry name" value="DctQ"/>
    <property type="match status" value="1"/>
</dbReference>
<dbReference type="InterPro" id="IPR055348">
    <property type="entry name" value="DctQ"/>
</dbReference>
<feature type="region of interest" description="Disordered" evidence="9">
    <location>
        <begin position="1"/>
        <end position="21"/>
    </location>
</feature>
<sequence>MSSAAAPRAVPPGLPESLSGHAPQSAAQAAVPAPVASRLQQRLMWPLETVCALLMVAIIGLLLAGVVSRYVLDAPIDWVDEVVSIAFIWLAMLGSAVAMHRNEHLRLTLFVEKLSPVWQPRVHALALAAVLSFLGVMVGPALEQAREEWFVTTVTLGLPNTVRVAAILSGLVMMLAVVAAHAARTVGLRRLLPALLLMAALAAAGLLLKPWLMTLGLLNLVIFLVGGVGLCLAAGVPIAFCFGLGVLGYLGLSTDVPLVVVVGRMDEGMANLVLVSVPIFVLLGCVLDATGMGKAIVDFLASLIGHVKAGMSYVLLGSLFIVSGISGSKVSDMATVAPALFPEMKRRGNKPPEMIALLATGAAMADTVPPSIVLIVLGSVAGVSIAGLFQSGFVIAMVLLLALLVLARFKARHEQGDGSRRAPMAVVGRLLLVAAPALLLPFLIRSAVGGGVATATEVSTIAVLYALVVGQVLYGGIGWKRLWAMLIETAALSGAILLILGTAAAMAWSITRSGVVQELSGFLTTLPGGWVAFMGVTIVAFLILGCLLEGLPAVLLLAPIMFPIAKKLGINDIHYSMVIVTAMNVGLMMPPIGVGFYIACRIGDAKPDDVIGAIWPYIAALLVGVVVIAAVPWLSTVAL</sequence>
<dbReference type="InterPro" id="IPR004681">
    <property type="entry name" value="TRAP_DctM"/>
</dbReference>
<keyword evidence="14" id="KW-1185">Reference proteome</keyword>
<comment type="subcellular location">
    <subcellularLocation>
        <location evidence="1 8">Cell inner membrane</location>
        <topology evidence="1 8">Multi-pass membrane protein</topology>
    </subcellularLocation>
</comment>
<feature type="transmembrane region" description="Helical" evidence="10">
    <location>
        <begin position="272"/>
        <end position="293"/>
    </location>
</feature>
<dbReference type="PANTHER" id="PTHR33362:SF2">
    <property type="entry name" value="TRAP TRANSPORTER LARGE PERMEASE PROTEIN"/>
    <property type="match status" value="1"/>
</dbReference>
<accession>A0ABU9BDF3</accession>
<dbReference type="InterPro" id="IPR010656">
    <property type="entry name" value="DctM"/>
</dbReference>
<feature type="transmembrane region" description="Helical" evidence="10">
    <location>
        <begin position="190"/>
        <end position="208"/>
    </location>
</feature>
<evidence type="ECO:0000256" key="10">
    <source>
        <dbReference type="SAM" id="Phobius"/>
    </source>
</evidence>
<proteinExistence type="predicted"/>
<keyword evidence="4 8" id="KW-0997">Cell inner membrane</keyword>
<feature type="transmembrane region" description="Helical" evidence="10">
    <location>
        <begin position="383"/>
        <end position="406"/>
    </location>
</feature>
<keyword evidence="2 8" id="KW-0813">Transport</keyword>
<dbReference type="PANTHER" id="PTHR33362">
    <property type="entry name" value="SIALIC ACID TRAP TRANSPORTER PERMEASE PROTEIN SIAT-RELATED"/>
    <property type="match status" value="1"/>
</dbReference>